<evidence type="ECO:0000313" key="2">
    <source>
        <dbReference type="EMBL" id="GAA4684529.1"/>
    </source>
</evidence>
<reference evidence="3" key="1">
    <citation type="journal article" date="2019" name="Int. J. Syst. Evol. Microbiol.">
        <title>The Global Catalogue of Microorganisms (GCM) 10K type strain sequencing project: providing services to taxonomists for standard genome sequencing and annotation.</title>
        <authorList>
            <consortium name="The Broad Institute Genomics Platform"/>
            <consortium name="The Broad Institute Genome Sequencing Center for Infectious Disease"/>
            <person name="Wu L."/>
            <person name="Ma J."/>
        </authorList>
    </citation>
    <scope>NUCLEOTIDE SEQUENCE [LARGE SCALE GENOMIC DNA]</scope>
    <source>
        <strain evidence="3">JCM 18127</strain>
    </source>
</reference>
<evidence type="ECO:0000313" key="3">
    <source>
        <dbReference type="Proteomes" id="UP001500621"/>
    </source>
</evidence>
<accession>A0ABP8WAA0</accession>
<gene>
    <name evidence="2" type="ORF">GCM10023226_22410</name>
</gene>
<comment type="caution">
    <text evidence="2">The sequence shown here is derived from an EMBL/GenBank/DDBJ whole genome shotgun (WGS) entry which is preliminary data.</text>
</comment>
<evidence type="ECO:0000259" key="1">
    <source>
        <dbReference type="Pfam" id="PF04577"/>
    </source>
</evidence>
<protein>
    <recommendedName>
        <fullName evidence="1">Glycosyltransferase 61 catalytic domain-containing protein</fullName>
    </recommendedName>
</protein>
<dbReference type="Proteomes" id="UP001500621">
    <property type="component" value="Unassembled WGS sequence"/>
</dbReference>
<proteinExistence type="predicted"/>
<dbReference type="InterPro" id="IPR049625">
    <property type="entry name" value="Glyco_transf_61_cat"/>
</dbReference>
<organism evidence="2 3">
    <name type="scientific">Nocardioides nanhaiensis</name>
    <dbReference type="NCBI Taxonomy" id="1476871"/>
    <lineage>
        <taxon>Bacteria</taxon>
        <taxon>Bacillati</taxon>
        <taxon>Actinomycetota</taxon>
        <taxon>Actinomycetes</taxon>
        <taxon>Propionibacteriales</taxon>
        <taxon>Nocardioidaceae</taxon>
        <taxon>Nocardioides</taxon>
    </lineage>
</organism>
<dbReference type="EMBL" id="BAABIM010000002">
    <property type="protein sequence ID" value="GAA4684529.1"/>
    <property type="molecule type" value="Genomic_DNA"/>
</dbReference>
<sequence length="516" mass="56913">MSATRVVLAPSAPVASRRFGEEVDLVLTDGGAGDLHERLARVPELRLVVDARWRDPDRQLARWRDLFLHLADGGTWMVLCGPGNDGAVLERLRELAAQGDGRGLGRRWAEPARAIADIRAGDRRVTVTKRGHHLVKTRDADVDRVLAARAPDVAVTELASFGPAVLTPHPASTSHGDDGSVDLHGDLAAPAAHLRRYEGRLHLVEGSVVLHPASHTLLPDTYRWHLQDVPVNKRLVDVDAHVARTRRPEPVHEHLPGSYYYLDYKNPGHYGHLMTEAVSRLWGWRAAKQADPDLKLLLRRTEKHDHGRRRPDLPLLAALGIAQEDVAWMDHSVSVDSLVGVTPLWHNKEPYSAHPAIRDLWSDLRTGLPTTTVEPAPRIFVTRAATGHRACHDLAEVEQLFRGLGFTVVQPGAMSVPEQAALFAQARVVAGFGGTGMFNLAFARDVEQVVVLAHTAYDARNEHLMAAVHGVPVHYLWSEPDVPHPEGAWSYEAFQSPWTFGVDRHRATLARLLGGA</sequence>
<dbReference type="RefSeq" id="WP_345265760.1">
    <property type="nucleotide sequence ID" value="NZ_BAABIM010000002.1"/>
</dbReference>
<dbReference type="Pfam" id="PF04577">
    <property type="entry name" value="Glyco_transf_61"/>
    <property type="match status" value="1"/>
</dbReference>
<feature type="domain" description="Glycosyltransferase 61 catalytic" evidence="1">
    <location>
        <begin position="270"/>
        <end position="447"/>
    </location>
</feature>
<name>A0ABP8WAA0_9ACTN</name>
<keyword evidence="3" id="KW-1185">Reference proteome</keyword>